<feature type="region of interest" description="Disordered" evidence="1">
    <location>
        <begin position="88"/>
        <end position="108"/>
    </location>
</feature>
<evidence type="ECO:0000313" key="2">
    <source>
        <dbReference type="EMBL" id="MFD1315885.1"/>
    </source>
</evidence>
<name>A0ABW3Y395_9FLAO</name>
<dbReference type="EMBL" id="JBHTMY010000003">
    <property type="protein sequence ID" value="MFD1315885.1"/>
    <property type="molecule type" value="Genomic_DNA"/>
</dbReference>
<gene>
    <name evidence="2" type="ORF">ACFQ39_09670</name>
</gene>
<protein>
    <submittedName>
        <fullName evidence="2">Uncharacterized protein</fullName>
    </submittedName>
</protein>
<keyword evidence="3" id="KW-1185">Reference proteome</keyword>
<dbReference type="Proteomes" id="UP001597201">
    <property type="component" value="Unassembled WGS sequence"/>
</dbReference>
<evidence type="ECO:0000256" key="1">
    <source>
        <dbReference type="SAM" id="MobiDB-lite"/>
    </source>
</evidence>
<organism evidence="2 3">
    <name type="scientific">Namhaeicola litoreus</name>
    <dbReference type="NCBI Taxonomy" id="1052145"/>
    <lineage>
        <taxon>Bacteria</taxon>
        <taxon>Pseudomonadati</taxon>
        <taxon>Bacteroidota</taxon>
        <taxon>Flavobacteriia</taxon>
        <taxon>Flavobacteriales</taxon>
        <taxon>Flavobacteriaceae</taxon>
        <taxon>Namhaeicola</taxon>
    </lineage>
</organism>
<accession>A0ABW3Y395</accession>
<sequence length="108" mass="12512">MSSQKPRVFTSYDKLSNDIKNLLKLQYPEGFSHELINFYDKDGINVSALIFETDEKILLIKMSQTAAEKIIYDDDDYDDDGVLKDDVKESLEEEYLDPDTEDDSDDDE</sequence>
<comment type="caution">
    <text evidence="2">The sequence shown here is derived from an EMBL/GenBank/DDBJ whole genome shotgun (WGS) entry which is preliminary data.</text>
</comment>
<reference evidence="3" key="1">
    <citation type="journal article" date="2019" name="Int. J. Syst. Evol. Microbiol.">
        <title>The Global Catalogue of Microorganisms (GCM) 10K type strain sequencing project: providing services to taxonomists for standard genome sequencing and annotation.</title>
        <authorList>
            <consortium name="The Broad Institute Genomics Platform"/>
            <consortium name="The Broad Institute Genome Sequencing Center for Infectious Disease"/>
            <person name="Wu L."/>
            <person name="Ma J."/>
        </authorList>
    </citation>
    <scope>NUCLEOTIDE SEQUENCE [LARGE SCALE GENOMIC DNA]</scope>
    <source>
        <strain evidence="3">CCUG 61485</strain>
    </source>
</reference>
<evidence type="ECO:0000313" key="3">
    <source>
        <dbReference type="Proteomes" id="UP001597201"/>
    </source>
</evidence>
<feature type="compositionally biased region" description="Acidic residues" evidence="1">
    <location>
        <begin position="91"/>
        <end position="108"/>
    </location>
</feature>
<proteinExistence type="predicted"/>
<dbReference type="RefSeq" id="WP_377178484.1">
    <property type="nucleotide sequence ID" value="NZ_JBHTMY010000003.1"/>
</dbReference>